<evidence type="ECO:0000313" key="3">
    <source>
        <dbReference type="EMBL" id="OAQ14443.1"/>
    </source>
</evidence>
<keyword evidence="1" id="KW-0732">Signal</keyword>
<dbReference type="InterPro" id="IPR014004">
    <property type="entry name" value="Transpt-assoc_nodulatn_dom_bac"/>
</dbReference>
<gene>
    <name evidence="3" type="ORF">F480_08780</name>
</gene>
<dbReference type="PROSITE" id="PS51257">
    <property type="entry name" value="PROKAR_LIPOPROTEIN"/>
    <property type="match status" value="1"/>
</dbReference>
<feature type="domain" description="BON" evidence="2">
    <location>
        <begin position="51"/>
        <end position="120"/>
    </location>
</feature>
<dbReference type="Pfam" id="PF04972">
    <property type="entry name" value="BON"/>
    <property type="match status" value="2"/>
</dbReference>
<dbReference type="RefSeq" id="WP_064318788.1">
    <property type="nucleotide sequence ID" value="NZ_JACI01000002.1"/>
</dbReference>
<dbReference type="PROSITE" id="PS50914">
    <property type="entry name" value="BON"/>
    <property type="match status" value="2"/>
</dbReference>
<accession>A0A179CWZ8</accession>
<dbReference type="PATRIC" id="fig|1261658.3.peg.1751"/>
<dbReference type="PANTHER" id="PTHR34606">
    <property type="entry name" value="BON DOMAIN-CONTAINING PROTEIN"/>
    <property type="match status" value="1"/>
</dbReference>
<reference evidence="3 4" key="1">
    <citation type="submission" date="2014-01" db="EMBL/GenBank/DDBJ databases">
        <authorList>
            <person name="Zuccon D."/>
        </authorList>
    </citation>
    <scope>NUCLEOTIDE SEQUENCE [LARGE SCALE GENOMIC DNA]</scope>
    <source>
        <strain evidence="3 4">Y31</strain>
    </source>
</reference>
<dbReference type="InterPro" id="IPR007055">
    <property type="entry name" value="BON_dom"/>
</dbReference>
<dbReference type="SMART" id="SM00749">
    <property type="entry name" value="BON"/>
    <property type="match status" value="2"/>
</dbReference>
<keyword evidence="3" id="KW-0449">Lipoprotein</keyword>
<dbReference type="AlphaFoldDB" id="A0A179CWZ8"/>
<evidence type="ECO:0000313" key="4">
    <source>
        <dbReference type="Proteomes" id="UP000078358"/>
    </source>
</evidence>
<proteinExistence type="predicted"/>
<dbReference type="PANTHER" id="PTHR34606:SF4">
    <property type="entry name" value="OUTER MEMBRANE LIPOPROTEIN DOLP"/>
    <property type="match status" value="1"/>
</dbReference>
<evidence type="ECO:0000259" key="2">
    <source>
        <dbReference type="PROSITE" id="PS50914"/>
    </source>
</evidence>
<dbReference type="NCBIfam" id="NF008247">
    <property type="entry name" value="PRK11023.1"/>
    <property type="match status" value="1"/>
</dbReference>
<sequence length="196" mass="20892">MSLWLTRIVQASLFAFVVTSLQGCLTTAVVGGAAVAAKVATDPRSAGRQLDDETLEEKVAYNLNKDDELKEDARINVVAYNGKVLLIGQAPNESAKEQAKNIAAGVDGVVMVYDEIRIGEKIGIVQSGQDSWITTKIKSQLFANSEVKATEVKVITENGETFLMGNLSSAQANAAAEVARNVSGVTKVVKVITYTE</sequence>
<feature type="domain" description="BON" evidence="2">
    <location>
        <begin position="129"/>
        <end position="196"/>
    </location>
</feature>
<protein>
    <submittedName>
        <fullName evidence="3">Outer membrane lipoprotein</fullName>
    </submittedName>
</protein>
<name>A0A179CWZ8_BIBTR</name>
<dbReference type="Proteomes" id="UP000078358">
    <property type="component" value="Unassembled WGS sequence"/>
</dbReference>
<dbReference type="InterPro" id="IPR051686">
    <property type="entry name" value="Lipoprotein_DolP"/>
</dbReference>
<comment type="caution">
    <text evidence="3">The sequence shown here is derived from an EMBL/GenBank/DDBJ whole genome shotgun (WGS) entry which is preliminary data.</text>
</comment>
<organism evidence="3 4">
    <name type="scientific">Bibersteinia trehalosi Y31</name>
    <dbReference type="NCBI Taxonomy" id="1261658"/>
    <lineage>
        <taxon>Bacteria</taxon>
        <taxon>Pseudomonadati</taxon>
        <taxon>Pseudomonadota</taxon>
        <taxon>Gammaproteobacteria</taxon>
        <taxon>Pasteurellales</taxon>
        <taxon>Pasteurellaceae</taxon>
        <taxon>Bibersteinia</taxon>
    </lineage>
</organism>
<dbReference type="EMBL" id="JACI01000002">
    <property type="protein sequence ID" value="OAQ14443.1"/>
    <property type="molecule type" value="Genomic_DNA"/>
</dbReference>
<evidence type="ECO:0000256" key="1">
    <source>
        <dbReference type="ARBA" id="ARBA00022729"/>
    </source>
</evidence>
<dbReference type="Gene3D" id="3.40.1520.20">
    <property type="match status" value="1"/>
</dbReference>